<dbReference type="InterPro" id="IPR036291">
    <property type="entry name" value="NAD(P)-bd_dom_sf"/>
</dbReference>
<evidence type="ECO:0000256" key="4">
    <source>
        <dbReference type="ARBA" id="ARBA00013190"/>
    </source>
</evidence>
<dbReference type="STRING" id="1806994.A0A507CGI1"/>
<dbReference type="Pfam" id="PF04083">
    <property type="entry name" value="Abhydro_lipase"/>
    <property type="match status" value="1"/>
</dbReference>
<feature type="transmembrane region" description="Helical" evidence="16">
    <location>
        <begin position="347"/>
        <end position="368"/>
    </location>
</feature>
<dbReference type="SUPFAM" id="SSF50129">
    <property type="entry name" value="GroES-like"/>
    <property type="match status" value="1"/>
</dbReference>
<name>A0A507CGI1_9FUNG</name>
<evidence type="ECO:0000256" key="15">
    <source>
        <dbReference type="SAM" id="MobiDB-lite"/>
    </source>
</evidence>
<proteinExistence type="inferred from homology"/>
<dbReference type="SMART" id="SM00829">
    <property type="entry name" value="PKS_ER"/>
    <property type="match status" value="1"/>
</dbReference>
<keyword evidence="11" id="KW-0520">NAD</keyword>
<dbReference type="EC" id="1.1.1.1" evidence="4"/>
<dbReference type="Proteomes" id="UP000319731">
    <property type="component" value="Unassembled WGS sequence"/>
</dbReference>
<keyword evidence="8 14" id="KW-0862">Zinc</keyword>
<comment type="caution">
    <text evidence="18">The sequence shown here is derived from an EMBL/GenBank/DDBJ whole genome shotgun (WGS) entry which is preliminary data.</text>
</comment>
<dbReference type="PROSITE" id="PS00059">
    <property type="entry name" value="ADH_ZINC"/>
    <property type="match status" value="1"/>
</dbReference>
<dbReference type="EMBL" id="QEAO01000004">
    <property type="protein sequence ID" value="TPX36735.1"/>
    <property type="molecule type" value="Genomic_DNA"/>
</dbReference>
<evidence type="ECO:0000313" key="18">
    <source>
        <dbReference type="EMBL" id="TPX36735.1"/>
    </source>
</evidence>
<dbReference type="PANTHER" id="PTHR42940:SF3">
    <property type="entry name" value="ALCOHOL DEHYDROGENASE 1-RELATED"/>
    <property type="match status" value="1"/>
</dbReference>
<keyword evidence="16" id="KW-0812">Transmembrane</keyword>
<dbReference type="CDD" id="cd08297">
    <property type="entry name" value="CAD3"/>
    <property type="match status" value="1"/>
</dbReference>
<keyword evidence="12" id="KW-0443">Lipid metabolism</keyword>
<feature type="region of interest" description="Disordered" evidence="15">
    <location>
        <begin position="514"/>
        <end position="552"/>
    </location>
</feature>
<evidence type="ECO:0000256" key="9">
    <source>
        <dbReference type="ARBA" id="ARBA00022963"/>
    </source>
</evidence>
<evidence type="ECO:0000256" key="8">
    <source>
        <dbReference type="ARBA" id="ARBA00022833"/>
    </source>
</evidence>
<dbReference type="Gene3D" id="3.40.50.720">
    <property type="entry name" value="NAD(P)-binding Rossmann-like Domain"/>
    <property type="match status" value="1"/>
</dbReference>
<accession>A0A507CGI1</accession>
<evidence type="ECO:0000256" key="1">
    <source>
        <dbReference type="ARBA" id="ARBA00001947"/>
    </source>
</evidence>
<dbReference type="Gene3D" id="3.90.180.10">
    <property type="entry name" value="Medium-chain alcohol dehydrogenases, catalytic domain"/>
    <property type="match status" value="1"/>
</dbReference>
<evidence type="ECO:0000256" key="2">
    <source>
        <dbReference type="ARBA" id="ARBA00008072"/>
    </source>
</evidence>
<feature type="domain" description="Enoyl reductase (ER)" evidence="17">
    <location>
        <begin position="574"/>
        <end position="902"/>
    </location>
</feature>
<evidence type="ECO:0000256" key="13">
    <source>
        <dbReference type="ARBA" id="ARBA00023180"/>
    </source>
</evidence>
<dbReference type="GO" id="GO:0004022">
    <property type="term" value="F:alcohol dehydrogenase (NAD+) activity"/>
    <property type="evidence" value="ECO:0007669"/>
    <property type="project" value="UniProtKB-EC"/>
</dbReference>
<dbReference type="OrthoDB" id="9974421at2759"/>
<dbReference type="PANTHER" id="PTHR42940">
    <property type="entry name" value="ALCOHOL DEHYDROGENASE 1-RELATED"/>
    <property type="match status" value="1"/>
</dbReference>
<evidence type="ECO:0000256" key="7">
    <source>
        <dbReference type="ARBA" id="ARBA00022801"/>
    </source>
</evidence>
<dbReference type="AlphaFoldDB" id="A0A507CGI1"/>
<evidence type="ECO:0000256" key="14">
    <source>
        <dbReference type="RuleBase" id="RU361277"/>
    </source>
</evidence>
<evidence type="ECO:0000256" key="5">
    <source>
        <dbReference type="ARBA" id="ARBA00022723"/>
    </source>
</evidence>
<dbReference type="GO" id="GO:0016042">
    <property type="term" value="P:lipid catabolic process"/>
    <property type="evidence" value="ECO:0007669"/>
    <property type="project" value="UniProtKB-KW"/>
</dbReference>
<dbReference type="Pfam" id="PF00107">
    <property type="entry name" value="ADH_zinc_N"/>
    <property type="match status" value="1"/>
</dbReference>
<evidence type="ECO:0000256" key="6">
    <source>
        <dbReference type="ARBA" id="ARBA00022729"/>
    </source>
</evidence>
<sequence length="906" mass="99609">MTVSSTGGPAWTVTGLSSLLLPFSQLASHIISTFIMTILIAFALSWTAHDPIERAQKKDNKEKARRRISSPGSLLSLLAEESNVDASKALNDIDNCKTTPRNPPRPLVDTLGIKMLLGNRRNHERPALMDPNVAKMRKISTSVEYYATFHGYECDTHRATTLDGFSLLLHRIRAKSSTSASSPRKETILLVHGLFQSSGVFVTNGRGSLAFYLADLGYDVWLGNNRCVERLHCEFKSSDIRFWDWSLDELAKYDLPAMVDYVRRASQVEKIIYIGHSQGNAQVFLGLKLDPALSNKISCFVALAPTAYIGPLLNTAPLKYMVAMSSPVYRAIFGIKEFLPIMNVVQAYFPTSLFMSLAYSMFAYLFSWHDENWDESHKPHYFQFTPRPTSAKAILHWARCAKLRTLVPWSSTTDDNTTPAPYSTSYDFSCLGDIKLALFYGSRDRIIDGDRVMREARGKCNLVYGEHLDGYEHLDVVWAVDAKSRVFDPIALIFDRLRESKKIKENLPTHFANLPDSTKMEDGIQDHDRTSPSDAPDSSIAIENGPVEKSAKDEIPDELRIPKAQRAAVVFELGKPVVFEDNWPVSTPGTGEVLVHVIRTGVCHSDLHTMEGATPGTPLPHIGGHEGAGFVVAVGAEVHDVKVGDRVGIKFISYTCGTCEYCLAGHETVCERQQTTGLAIPGTFQQYVIAKAQGLARIPAEVSFDQAAPILCAGISVYKGLKELDIKAGQWVCVPGAGGGLGHLAVQYAKAMGFRCLAIDGGESKRELCLQLGADSYLDFLSTKDVISEVIKITKGGAHGALIVATSQVAYSQAPLYMRPWGTIVCISLPANAKLDSVIADVVMRRLTIRGSVMGDRLDTAEALDFVARGLVKCIVEEYPLSALNDVYSRMRKGDIAGRILLNTAE</sequence>
<dbReference type="FunFam" id="3.40.50.720:FF:000039">
    <property type="entry name" value="Alcohol dehydrogenase AdhP"/>
    <property type="match status" value="1"/>
</dbReference>
<dbReference type="FunFam" id="3.40.50.1820:FF:000057">
    <property type="entry name" value="Lipase"/>
    <property type="match status" value="1"/>
</dbReference>
<keyword evidence="9" id="KW-0442">Lipid degradation</keyword>
<dbReference type="InterPro" id="IPR029058">
    <property type="entry name" value="AB_hydrolase_fold"/>
</dbReference>
<dbReference type="InterPro" id="IPR011032">
    <property type="entry name" value="GroES-like_sf"/>
</dbReference>
<reference evidence="18 19" key="1">
    <citation type="journal article" date="2019" name="Sci. Rep.">
        <title>Comparative genomics of chytrid fungi reveal insights into the obligate biotrophic and pathogenic lifestyle of Synchytrium endobioticum.</title>
        <authorList>
            <person name="van de Vossenberg B.T.L.H."/>
            <person name="Warris S."/>
            <person name="Nguyen H.D.T."/>
            <person name="van Gent-Pelzer M.P.E."/>
            <person name="Joly D.L."/>
            <person name="van de Geest H.C."/>
            <person name="Bonants P.J.M."/>
            <person name="Smith D.S."/>
            <person name="Levesque C.A."/>
            <person name="van der Lee T.A.J."/>
        </authorList>
    </citation>
    <scope>NUCLEOTIDE SEQUENCE [LARGE SCALE GENOMIC DNA]</scope>
    <source>
        <strain evidence="18 19">JEL517</strain>
    </source>
</reference>
<evidence type="ECO:0000256" key="10">
    <source>
        <dbReference type="ARBA" id="ARBA00023002"/>
    </source>
</evidence>
<keyword evidence="16" id="KW-1133">Transmembrane helix</keyword>
<dbReference type="InterPro" id="IPR006693">
    <property type="entry name" value="AB_hydrolase_lipase"/>
</dbReference>
<keyword evidence="16" id="KW-0472">Membrane</keyword>
<comment type="similarity">
    <text evidence="3">Belongs to the AB hydrolase superfamily. Lipase family.</text>
</comment>
<dbReference type="SUPFAM" id="SSF53474">
    <property type="entry name" value="alpha/beta-Hydrolases"/>
    <property type="match status" value="1"/>
</dbReference>
<keyword evidence="7" id="KW-0378">Hydrolase</keyword>
<dbReference type="InterPro" id="IPR020843">
    <property type="entry name" value="ER"/>
</dbReference>
<evidence type="ECO:0000256" key="16">
    <source>
        <dbReference type="SAM" id="Phobius"/>
    </source>
</evidence>
<evidence type="ECO:0000259" key="17">
    <source>
        <dbReference type="SMART" id="SM00829"/>
    </source>
</evidence>
<keyword evidence="10" id="KW-0560">Oxidoreductase</keyword>
<feature type="transmembrane region" description="Helical" evidence="16">
    <location>
        <begin position="26"/>
        <end position="48"/>
    </location>
</feature>
<dbReference type="GeneID" id="42002386"/>
<keyword evidence="6" id="KW-0732">Signal</keyword>
<dbReference type="InterPro" id="IPR002328">
    <property type="entry name" value="ADH_Zn_CS"/>
</dbReference>
<gene>
    <name evidence="18" type="ORF">SmJEL517_g01161</name>
</gene>
<comment type="cofactor">
    <cofactor evidence="1 14">
        <name>Zn(2+)</name>
        <dbReference type="ChEBI" id="CHEBI:29105"/>
    </cofactor>
</comment>
<dbReference type="SUPFAM" id="SSF51735">
    <property type="entry name" value="NAD(P)-binding Rossmann-fold domains"/>
    <property type="match status" value="1"/>
</dbReference>
<organism evidence="18 19">
    <name type="scientific">Synchytrium microbalum</name>
    <dbReference type="NCBI Taxonomy" id="1806994"/>
    <lineage>
        <taxon>Eukaryota</taxon>
        <taxon>Fungi</taxon>
        <taxon>Fungi incertae sedis</taxon>
        <taxon>Chytridiomycota</taxon>
        <taxon>Chytridiomycota incertae sedis</taxon>
        <taxon>Chytridiomycetes</taxon>
        <taxon>Synchytriales</taxon>
        <taxon>Synchytriaceae</taxon>
        <taxon>Synchytrium</taxon>
    </lineage>
</organism>
<keyword evidence="13" id="KW-0325">Glycoprotein</keyword>
<dbReference type="InterPro" id="IPR013149">
    <property type="entry name" value="ADH-like_C"/>
</dbReference>
<keyword evidence="5 14" id="KW-0479">Metal-binding</keyword>
<dbReference type="RefSeq" id="XP_031026949.1">
    <property type="nucleotide sequence ID" value="XM_031167089.1"/>
</dbReference>
<feature type="compositionally biased region" description="Basic and acidic residues" evidence="15">
    <location>
        <begin position="518"/>
        <end position="531"/>
    </location>
</feature>
<evidence type="ECO:0000313" key="19">
    <source>
        <dbReference type="Proteomes" id="UP000319731"/>
    </source>
</evidence>
<dbReference type="Pfam" id="PF08240">
    <property type="entry name" value="ADH_N"/>
    <property type="match status" value="1"/>
</dbReference>
<evidence type="ECO:0000256" key="3">
    <source>
        <dbReference type="ARBA" id="ARBA00010701"/>
    </source>
</evidence>
<keyword evidence="19" id="KW-1185">Reference proteome</keyword>
<dbReference type="Gene3D" id="3.40.50.1820">
    <property type="entry name" value="alpha/beta hydrolase"/>
    <property type="match status" value="1"/>
</dbReference>
<dbReference type="GO" id="GO:0016787">
    <property type="term" value="F:hydrolase activity"/>
    <property type="evidence" value="ECO:0007669"/>
    <property type="project" value="UniProtKB-KW"/>
</dbReference>
<protein>
    <recommendedName>
        <fullName evidence="4">alcohol dehydrogenase</fullName>
        <ecNumber evidence="4">1.1.1.1</ecNumber>
    </recommendedName>
</protein>
<evidence type="ECO:0000256" key="12">
    <source>
        <dbReference type="ARBA" id="ARBA00023098"/>
    </source>
</evidence>
<dbReference type="GO" id="GO:0008270">
    <property type="term" value="F:zinc ion binding"/>
    <property type="evidence" value="ECO:0007669"/>
    <property type="project" value="InterPro"/>
</dbReference>
<dbReference type="InterPro" id="IPR013154">
    <property type="entry name" value="ADH-like_N"/>
</dbReference>
<dbReference type="GO" id="GO:0005737">
    <property type="term" value="C:cytoplasm"/>
    <property type="evidence" value="ECO:0007669"/>
    <property type="project" value="TreeGrafter"/>
</dbReference>
<evidence type="ECO:0000256" key="11">
    <source>
        <dbReference type="ARBA" id="ARBA00023027"/>
    </source>
</evidence>
<comment type="similarity">
    <text evidence="2 14">Belongs to the zinc-containing alcohol dehydrogenase family.</text>
</comment>